<evidence type="ECO:0000313" key="1">
    <source>
        <dbReference type="EMBL" id="BAO97808.1"/>
    </source>
</evidence>
<gene>
    <name evidence="1" type="ORF">NY40_0796</name>
</gene>
<name>A0A060PU54_HELPX</name>
<sequence length="131" mass="15267">MDLVEAKIPYIAIENPIGIMNTRYKKPNQIVQPYHFGDSASKKTCLWLKNLPPLKYTNIVDPGEFIEFKSGKKIVKWYSDGLTKTKSAKERQIWRSKTFPGFAKAMAEQWGEFVKNEMFKKVKNESLFKEN</sequence>
<dbReference type="Proteomes" id="UP000031662">
    <property type="component" value="Chromosome"/>
</dbReference>
<organism evidence="1 2">
    <name type="scientific">Helicobacter pylori NY40</name>
    <dbReference type="NCBI Taxonomy" id="1426844"/>
    <lineage>
        <taxon>Bacteria</taxon>
        <taxon>Pseudomonadati</taxon>
        <taxon>Campylobacterota</taxon>
        <taxon>Epsilonproteobacteria</taxon>
        <taxon>Campylobacterales</taxon>
        <taxon>Helicobacteraceae</taxon>
        <taxon>Helicobacter</taxon>
    </lineage>
</organism>
<accession>A0A060PU54</accession>
<dbReference type="AlphaFoldDB" id="A0A060PU54"/>
<reference evidence="1 2" key="1">
    <citation type="submission" date="2013-11" db="EMBL/GenBank/DDBJ databases">
        <title>Estimation of Helicobacter pylori bacteriophage ecology using H. pylori isolates.</title>
        <authorList>
            <person name="Uchiyama J."/>
            <person name="Takemura-Uchiyama I."/>
            <person name="Ujihara T."/>
            <person name="Matsuzaki S."/>
        </authorList>
    </citation>
    <scope>NUCLEOTIDE SEQUENCE [LARGE SCALE GENOMIC DNA]</scope>
    <source>
        <strain evidence="1 2">NY40</strain>
    </source>
</reference>
<protein>
    <submittedName>
        <fullName evidence="1">Uncharacterized protein</fullName>
    </submittedName>
</protein>
<proteinExistence type="predicted"/>
<evidence type="ECO:0000313" key="2">
    <source>
        <dbReference type="Proteomes" id="UP000031662"/>
    </source>
</evidence>
<dbReference type="HOGENOM" id="CLU_1924679_0_0_7"/>
<dbReference type="EMBL" id="AP014523">
    <property type="protein sequence ID" value="BAO97808.1"/>
    <property type="molecule type" value="Genomic_DNA"/>
</dbReference>